<feature type="region of interest" description="Disordered" evidence="1">
    <location>
        <begin position="1328"/>
        <end position="1350"/>
    </location>
</feature>
<feature type="region of interest" description="Disordered" evidence="1">
    <location>
        <begin position="395"/>
        <end position="421"/>
    </location>
</feature>
<evidence type="ECO:0000313" key="3">
    <source>
        <dbReference type="Proteomes" id="UP000822476"/>
    </source>
</evidence>
<dbReference type="SUPFAM" id="SSF50729">
    <property type="entry name" value="PH domain-like"/>
    <property type="match status" value="1"/>
</dbReference>
<dbReference type="EMBL" id="JTDE01001355">
    <property type="protein sequence ID" value="KAF7259125.1"/>
    <property type="molecule type" value="Genomic_DNA"/>
</dbReference>
<feature type="compositionally biased region" description="Polar residues" evidence="1">
    <location>
        <begin position="1341"/>
        <end position="1350"/>
    </location>
</feature>
<keyword evidence="3" id="KW-1185">Reference proteome</keyword>
<dbReference type="Proteomes" id="UP000822476">
    <property type="component" value="Unassembled WGS sequence"/>
</dbReference>
<evidence type="ECO:0008006" key="4">
    <source>
        <dbReference type="Google" id="ProtNLM"/>
    </source>
</evidence>
<comment type="caution">
    <text evidence="2">The sequence shown here is derived from an EMBL/GenBank/DDBJ whole genome shotgun (WGS) entry which is preliminary data.</text>
</comment>
<protein>
    <recommendedName>
        <fullName evidence="4">PH domain-containing protein</fullName>
    </recommendedName>
</protein>
<accession>A0A8S9YVM2</accession>
<reference evidence="2" key="1">
    <citation type="submission" date="2019-07" db="EMBL/GenBank/DDBJ databases">
        <title>Annotation for the trematode Paragonimus miyazaki's.</title>
        <authorList>
            <person name="Choi Y.-J."/>
        </authorList>
    </citation>
    <scope>NUCLEOTIDE SEQUENCE</scope>
    <source>
        <strain evidence="2">Japan</strain>
    </source>
</reference>
<evidence type="ECO:0000313" key="2">
    <source>
        <dbReference type="EMBL" id="KAF7259125.1"/>
    </source>
</evidence>
<name>A0A8S9YVM2_9TREM</name>
<dbReference type="Gene3D" id="2.30.29.30">
    <property type="entry name" value="Pleckstrin-homology domain (PH domain)/Phosphotyrosine-binding domain (PTB)"/>
    <property type="match status" value="1"/>
</dbReference>
<feature type="compositionally biased region" description="Low complexity" evidence="1">
    <location>
        <begin position="1275"/>
        <end position="1287"/>
    </location>
</feature>
<dbReference type="OrthoDB" id="6246337at2759"/>
<gene>
    <name evidence="2" type="ORF">EG68_03673</name>
</gene>
<feature type="region of interest" description="Disordered" evidence="1">
    <location>
        <begin position="1255"/>
        <end position="1311"/>
    </location>
</feature>
<evidence type="ECO:0000256" key="1">
    <source>
        <dbReference type="SAM" id="MobiDB-lite"/>
    </source>
</evidence>
<organism evidence="2 3">
    <name type="scientific">Paragonimus skrjabini miyazakii</name>
    <dbReference type="NCBI Taxonomy" id="59628"/>
    <lineage>
        <taxon>Eukaryota</taxon>
        <taxon>Metazoa</taxon>
        <taxon>Spiralia</taxon>
        <taxon>Lophotrochozoa</taxon>
        <taxon>Platyhelminthes</taxon>
        <taxon>Trematoda</taxon>
        <taxon>Digenea</taxon>
        <taxon>Plagiorchiida</taxon>
        <taxon>Troglotremata</taxon>
        <taxon>Troglotrematidae</taxon>
        <taxon>Paragonimus</taxon>
    </lineage>
</organism>
<dbReference type="InterPro" id="IPR011993">
    <property type="entry name" value="PH-like_dom_sf"/>
</dbReference>
<proteinExistence type="predicted"/>
<sequence length="1350" mass="146398">MSDVGVILENFLCVRRKGKWKRRWCVIEKHATFTNSLKLFIWNTDKSVCYNQDAVHAYLWFLDPNHQGTLMLVCDYKVRCISFDNFEELNKWVEMLKTFLACNYFHADLVLASKESKLHSHARRRRRQLHSIASQKRAHSLTSNTNTAGIFRTSAATACGDGYLHVTRDRICFTTGPGCARPRLLATWSFDNDDLVQCGTARGKHVDDLDDSDDTNQASLFFLTASPNHADAPGSHLFISGRAAELCEWIEANNKGAVYQAEWRQFTSLAAVRDQPFSSSLPNSSSPIEPLGVSGVSNHDSYSTLLCSAALSGRHFQTCCRCGLPSELEKENERSERSSELDAPHRPCHLTQGSRDFLHQFSTESAMHRTDESGGSSCERSSIPDLEQIISSVVDCMPSSPSSDDRTENMPPPPGTGSKSEVVAENVTSVTAAAATDTTTTTNSFPIKASCHNCLAQAEFIARKQQAMRSRRRFSSHPVDAQGAVHISFSPLVSASSRSAVHSEGMDMIPRSAPDRSSFRQSICNPSQDAPISYPWLHTCPRCALGCQRRQSDSQLVTLPPIPLSLHELCEFLRRPKNELAAQPVCSQKQPTKRVLKSAMACTQQLSSQSPQSGPVALVEETNDVEFQRNRFSRCSTTSASDSTSSDQRCLDCSCSHCAVALGAGEAWAPSGIGPLASAGHGEHVKGNFDTTSHPVLDCPATRRRRLPSSWSTATGGCPPGVDNSICPVRIVDLSSTIMWTSSGVMPGTGKPPLLNRSLSSGNSPPYAFTPLLPTSSVIPGSQHFFRRRQHTASASEVVPPTHTDCLTSERCGSATPSVSVATVNNWSTKASLVSLSPASIPLWADAPAYAKPRTGFNYVSRESLLTLHAMRKQRQQAVCHTPHHCHHHKDGSGSISTSAPISSSGIHQTYACTPLPKLLEMDNAKTEQLSEPVHSQSSHCDCCNLDSSTQAQQYATEPVNVSCRDSPASHLGRSYVNMVPPPRRVGLRPIEEHQSARSAHTQPVGRRFRSDTTVPLIESIDTGSCSVTTLSSYINISDLSKTSLSVNAAVSSAMTGSSISASNTSIALTVQQPYINLVPSINSNGATADRGPRIVPTCVHNQRPSCIGASAVSGHDTPITSSSSHQTTVVSSTVTVNDIQHPEVPRLHYAHLTLSTNPEWRRGSSAGQSSSALTRLGSQTVESTSHLHGVHSVPATIFSDPNGALCPTPRPTEEETSTSGLNYVTIDLVQTKALSELERELRFNWTTTNLLPLKRQTNTPRGLLRSHRKRGQPNSSGTSTSTATNGPQTGTQHTDGDASHSGVRTGRDSLSSLSRIRSYLTHHLHPSSAFRSSVRPWPAASQNTTNTTP</sequence>